<evidence type="ECO:0000313" key="4">
    <source>
        <dbReference type="Proteomes" id="UP000516957"/>
    </source>
</evidence>
<gene>
    <name evidence="3" type="ORF">BKA08_002773</name>
</gene>
<feature type="transmembrane region" description="Helical" evidence="2">
    <location>
        <begin position="39"/>
        <end position="62"/>
    </location>
</feature>
<dbReference type="AlphaFoldDB" id="A0A7Y9F4K2"/>
<protein>
    <recommendedName>
        <fullName evidence="5">DUF3352 domain-containing protein</fullName>
    </recommendedName>
</protein>
<keyword evidence="2" id="KW-0812">Transmembrane</keyword>
<keyword evidence="2" id="KW-0472">Membrane</keyword>
<organism evidence="3 4">
    <name type="scientific">Nocardioides marinisabuli</name>
    <dbReference type="NCBI Taxonomy" id="419476"/>
    <lineage>
        <taxon>Bacteria</taxon>
        <taxon>Bacillati</taxon>
        <taxon>Actinomycetota</taxon>
        <taxon>Actinomycetes</taxon>
        <taxon>Propionibacteriales</taxon>
        <taxon>Nocardioidaceae</taxon>
        <taxon>Nocardioides</taxon>
    </lineage>
</organism>
<evidence type="ECO:0008006" key="5">
    <source>
        <dbReference type="Google" id="ProtNLM"/>
    </source>
</evidence>
<comment type="caution">
    <text evidence="3">The sequence shown here is derived from an EMBL/GenBank/DDBJ whole genome shotgun (WGS) entry which is preliminary data.</text>
</comment>
<evidence type="ECO:0000256" key="1">
    <source>
        <dbReference type="SAM" id="MobiDB-lite"/>
    </source>
</evidence>
<name>A0A7Y9F4K2_9ACTN</name>
<proteinExistence type="predicted"/>
<dbReference type="Pfam" id="PF11832">
    <property type="entry name" value="DUF3352"/>
    <property type="match status" value="1"/>
</dbReference>
<accession>A0A7Y9F4K2</accession>
<dbReference type="RefSeq" id="WP_179616129.1">
    <property type="nucleotide sequence ID" value="NZ_CP059163.1"/>
</dbReference>
<evidence type="ECO:0000256" key="2">
    <source>
        <dbReference type="SAM" id="Phobius"/>
    </source>
</evidence>
<feature type="region of interest" description="Disordered" evidence="1">
    <location>
        <begin position="1"/>
        <end position="30"/>
    </location>
</feature>
<reference evidence="3 4" key="1">
    <citation type="submission" date="2020-07" db="EMBL/GenBank/DDBJ databases">
        <title>Sequencing the genomes of 1000 actinobacteria strains.</title>
        <authorList>
            <person name="Klenk H.-P."/>
        </authorList>
    </citation>
    <scope>NUCLEOTIDE SEQUENCE [LARGE SCALE GENOMIC DNA]</scope>
    <source>
        <strain evidence="3 4">DSM 18965</strain>
    </source>
</reference>
<keyword evidence="4" id="KW-1185">Reference proteome</keyword>
<dbReference type="EMBL" id="JACCBE010000001">
    <property type="protein sequence ID" value="NYD58535.1"/>
    <property type="molecule type" value="Genomic_DNA"/>
</dbReference>
<sequence length="516" mass="51920">MDQTPQQRPDDAPQPELLESGGGGPITPEARAGRRRAGVVAGLGVLGLGLVGGAAFGAYWYLADGAQAAEAFPADSVGYVGLTLDPSGQQKLAALETLQELPTLAEELDLEGPVDEIDVKRSIAEAVLADAPCDIDYAGDVEPWLGERFGVAAVPAGEALPSMVFAVEVTDAEAADAGLRALLSCDGGDAESLAGWVVEGDWMVVAETPEIAEDVVDAAAEGSLADDDDFQRWTGEAGDEGVLTAYAAPEALGVLADLGSEFFGGELPGADELVELDDAVEDFEGMAAVLRFGEGSVEVEAAGAAGDQTDVLGGGAGELVSGLPDDTALAAAAGLVEGWTEGLEEETASLPFDVEALLGDVAALAVGPDLDPDALLGAFFAGDLSRVPVALVTGGELGDAEQALAEAGPLAASLEARQAGDRVLVGPTGAWLDAVEAGGTLGDTDLFSAVVPDVDGAQSVFFLDLGVVADLVGDEVAASGTGDDDVLADLQQLGAVGASARVDGDVARAVLRLTLR</sequence>
<keyword evidence="2" id="KW-1133">Transmembrane helix</keyword>
<dbReference type="InterPro" id="IPR021787">
    <property type="entry name" value="DUF3352"/>
</dbReference>
<evidence type="ECO:0000313" key="3">
    <source>
        <dbReference type="EMBL" id="NYD58535.1"/>
    </source>
</evidence>
<dbReference type="Proteomes" id="UP000516957">
    <property type="component" value="Unassembled WGS sequence"/>
</dbReference>